<name>A0A8J3Q419_9ACTN</name>
<sequence>MNERTSPAPSFGLSAEDLAREADRFGVSDDQVRRDHAISHVLAAIAAQLAGDVIFFGGTALSRTHLLHARLSEDIDLLSLVPRRELADRLTKTIASQLLRTHGRVSWNPGFSPRDDVQPAVLQTSEGIAIKIQLLDGANYTRWPVEIRHLEQRYRDARPALLQVPTIASFVGWKTDAWCARVGSCTSRADPA</sequence>
<evidence type="ECO:0008006" key="3">
    <source>
        <dbReference type="Google" id="ProtNLM"/>
    </source>
</evidence>
<organism evidence="1 2">
    <name type="scientific">Rhizocola hellebori</name>
    <dbReference type="NCBI Taxonomy" id="1392758"/>
    <lineage>
        <taxon>Bacteria</taxon>
        <taxon>Bacillati</taxon>
        <taxon>Actinomycetota</taxon>
        <taxon>Actinomycetes</taxon>
        <taxon>Micromonosporales</taxon>
        <taxon>Micromonosporaceae</taxon>
        <taxon>Rhizocola</taxon>
    </lineage>
</organism>
<comment type="caution">
    <text evidence="1">The sequence shown here is derived from an EMBL/GenBank/DDBJ whole genome shotgun (WGS) entry which is preliminary data.</text>
</comment>
<evidence type="ECO:0000313" key="1">
    <source>
        <dbReference type="EMBL" id="GIH03286.1"/>
    </source>
</evidence>
<keyword evidence="2" id="KW-1185">Reference proteome</keyword>
<reference evidence="1" key="1">
    <citation type="submission" date="2021-01" db="EMBL/GenBank/DDBJ databases">
        <title>Whole genome shotgun sequence of Rhizocola hellebori NBRC 109834.</title>
        <authorList>
            <person name="Komaki H."/>
            <person name="Tamura T."/>
        </authorList>
    </citation>
    <scope>NUCLEOTIDE SEQUENCE</scope>
    <source>
        <strain evidence="1">NBRC 109834</strain>
    </source>
</reference>
<dbReference type="RefSeq" id="WP_203907194.1">
    <property type="nucleotide sequence ID" value="NZ_BONY01000006.1"/>
</dbReference>
<dbReference type="Pfam" id="PF08843">
    <property type="entry name" value="AbiEii"/>
    <property type="match status" value="1"/>
</dbReference>
<proteinExistence type="predicted"/>
<dbReference type="EMBL" id="BONY01000006">
    <property type="protein sequence ID" value="GIH03286.1"/>
    <property type="molecule type" value="Genomic_DNA"/>
</dbReference>
<evidence type="ECO:0000313" key="2">
    <source>
        <dbReference type="Proteomes" id="UP000612899"/>
    </source>
</evidence>
<dbReference type="AlphaFoldDB" id="A0A8J3Q419"/>
<accession>A0A8J3Q419</accession>
<gene>
    <name evidence="1" type="ORF">Rhe02_13530</name>
</gene>
<dbReference type="Proteomes" id="UP000612899">
    <property type="component" value="Unassembled WGS sequence"/>
</dbReference>
<protein>
    <recommendedName>
        <fullName evidence="3">Nucleotidyl transferase AbiEii/AbiGii toxin family protein</fullName>
    </recommendedName>
</protein>
<dbReference type="Gene3D" id="3.10.450.620">
    <property type="entry name" value="JHP933, nucleotidyltransferase-like core domain"/>
    <property type="match status" value="1"/>
</dbReference>
<dbReference type="InterPro" id="IPR014942">
    <property type="entry name" value="AbiEii"/>
</dbReference>